<name>A0ABX3GMJ8_9BACL</name>
<protein>
    <submittedName>
        <fullName evidence="1">Uncharacterized protein</fullName>
    </submittedName>
</protein>
<evidence type="ECO:0000313" key="2">
    <source>
        <dbReference type="Proteomes" id="UP000187158"/>
    </source>
</evidence>
<dbReference type="EMBL" id="MPVP01000093">
    <property type="protein sequence ID" value="OMD33137.1"/>
    <property type="molecule type" value="Genomic_DNA"/>
</dbReference>
<organism evidence="1 2">
    <name type="scientific">Paenibacillus odorifer</name>
    <dbReference type="NCBI Taxonomy" id="189426"/>
    <lineage>
        <taxon>Bacteria</taxon>
        <taxon>Bacillati</taxon>
        <taxon>Bacillota</taxon>
        <taxon>Bacilli</taxon>
        <taxon>Bacillales</taxon>
        <taxon>Paenibacillaceae</taxon>
        <taxon>Paenibacillus</taxon>
    </lineage>
</organism>
<dbReference type="RefSeq" id="WP_076219111.1">
    <property type="nucleotide sequence ID" value="NZ_MPVM01000007.1"/>
</dbReference>
<comment type="caution">
    <text evidence="1">The sequence shown here is derived from an EMBL/GenBank/DDBJ whole genome shotgun (WGS) entry which is preliminary data.</text>
</comment>
<gene>
    <name evidence="1" type="ORF">BSO21_15660</name>
</gene>
<evidence type="ECO:0000313" key="1">
    <source>
        <dbReference type="EMBL" id="OMD33137.1"/>
    </source>
</evidence>
<dbReference type="Proteomes" id="UP000187158">
    <property type="component" value="Unassembled WGS sequence"/>
</dbReference>
<accession>A0ABX3GMJ8</accession>
<keyword evidence="2" id="KW-1185">Reference proteome</keyword>
<sequence length="75" mass="8763">MSSDKSMMLDKLSTELKEVKEQLKAIQSEGIENTSHFTLPARVRRLEQLLATNWMDIKTCWTRIGELEREIGRIK</sequence>
<reference evidence="1 2" key="1">
    <citation type="submission" date="2016-11" db="EMBL/GenBank/DDBJ databases">
        <title>Paenibacillus species isolates.</title>
        <authorList>
            <person name="Beno S.M."/>
        </authorList>
    </citation>
    <scope>NUCLEOTIDE SEQUENCE [LARGE SCALE GENOMIC DNA]</scope>
    <source>
        <strain evidence="1 2">FSL H7-0433</strain>
    </source>
</reference>
<proteinExistence type="predicted"/>